<dbReference type="OrthoDB" id="1760972at2"/>
<dbReference type="Proteomes" id="UP000184604">
    <property type="component" value="Chromosome"/>
</dbReference>
<organism evidence="1 2">
    <name type="scientific">Clostridium kluyveri</name>
    <dbReference type="NCBI Taxonomy" id="1534"/>
    <lineage>
        <taxon>Bacteria</taxon>
        <taxon>Bacillati</taxon>
        <taxon>Bacillota</taxon>
        <taxon>Clostridia</taxon>
        <taxon>Eubacteriales</taxon>
        <taxon>Clostridiaceae</taxon>
        <taxon>Clostridium</taxon>
    </lineage>
</organism>
<evidence type="ECO:0008006" key="3">
    <source>
        <dbReference type="Google" id="ProtNLM"/>
    </source>
</evidence>
<sequence>MDHFLELANNDGFLKSIKKAGKDFIIGAGNSLDKNIFLGTVFTVGGINQSGMPKSIPYKIGELAGDIGSFAFGAAEAGTGVGGELLGFTADGTVVLAPAGVALNAASLGLVTHGGAATIKSAHNFSEDLFSLIKGEGNKGSAEADFTGKLRGEDVTLKDVKTQEISYVKRDTAELNSLRSAFNKTVRSDFVKDLSKNIEYLKEAGFSDKDILKMQNGRIPDGWQVHHKLPLDDSGTNSCDNLVLIQNEPYHKVITNYQNSFAKELKIGEIKKVEWPIPDGNIYPEKH</sequence>
<gene>
    <name evidence="1" type="ORF">BS101_02025</name>
</gene>
<dbReference type="PANTHER" id="PTHR34319:SF7">
    <property type="entry name" value="HNH ENDONUCLEASE DOMAIN-CONTAINING PROTEIN"/>
    <property type="match status" value="1"/>
</dbReference>
<reference evidence="1 2" key="1">
    <citation type="submission" date="2016-12" db="EMBL/GenBank/DDBJ databases">
        <title>Complete genome sequence of Clostridium kluyveri JZZ isolated from the pit mud of a Chinese flavor liquor-making factory.</title>
        <authorList>
            <person name="Wang Y."/>
        </authorList>
    </citation>
    <scope>NUCLEOTIDE SEQUENCE [LARGE SCALE GENOMIC DNA]</scope>
    <source>
        <strain evidence="1 2">JZZ</strain>
    </source>
</reference>
<dbReference type="EMBL" id="CP018335">
    <property type="protein sequence ID" value="APM37612.1"/>
    <property type="molecule type" value="Genomic_DNA"/>
</dbReference>
<evidence type="ECO:0000313" key="2">
    <source>
        <dbReference type="Proteomes" id="UP000184604"/>
    </source>
</evidence>
<protein>
    <recommendedName>
        <fullName evidence="3">HNH endonuclease</fullName>
    </recommendedName>
</protein>
<name>A0A1L5F3T5_CLOKL</name>
<dbReference type="AlphaFoldDB" id="A0A1L5F3T5"/>
<dbReference type="InterPro" id="IPR003615">
    <property type="entry name" value="HNH_nuc"/>
</dbReference>
<evidence type="ECO:0000313" key="1">
    <source>
        <dbReference type="EMBL" id="APM37612.1"/>
    </source>
</evidence>
<dbReference type="RefSeq" id="WP_073537300.1">
    <property type="nucleotide sequence ID" value="NZ_CP018335.1"/>
</dbReference>
<dbReference type="PANTHER" id="PTHR34319">
    <property type="entry name" value="MAJOR EXPORTED PROTEIN"/>
    <property type="match status" value="1"/>
</dbReference>
<dbReference type="CDD" id="cd00085">
    <property type="entry name" value="HNHc"/>
    <property type="match status" value="1"/>
</dbReference>
<proteinExistence type="predicted"/>
<dbReference type="InterPro" id="IPR052947">
    <property type="entry name" value="T6SS_Hcp1_domain"/>
</dbReference>
<dbReference type="SUPFAM" id="SSF54060">
    <property type="entry name" value="His-Me finger endonucleases"/>
    <property type="match status" value="1"/>
</dbReference>
<dbReference type="InterPro" id="IPR044925">
    <property type="entry name" value="His-Me_finger_sf"/>
</dbReference>
<accession>A0A1L5F3T5</accession>